<evidence type="ECO:0000256" key="9">
    <source>
        <dbReference type="ARBA" id="ARBA00030049"/>
    </source>
</evidence>
<keyword evidence="8 11" id="KW-0143">Chaperone</keyword>
<feature type="repeat" description="TPR" evidence="10">
    <location>
        <begin position="1132"/>
        <end position="1165"/>
    </location>
</feature>
<evidence type="ECO:0000256" key="4">
    <source>
        <dbReference type="ARBA" id="ARBA00014424"/>
    </source>
</evidence>
<feature type="compositionally biased region" description="Polar residues" evidence="12">
    <location>
        <begin position="787"/>
        <end position="808"/>
    </location>
</feature>
<dbReference type="PROSITE" id="PS00995">
    <property type="entry name" value="TCP1_3"/>
    <property type="match status" value="1"/>
</dbReference>
<evidence type="ECO:0000256" key="7">
    <source>
        <dbReference type="ARBA" id="ARBA00022840"/>
    </source>
</evidence>
<proteinExistence type="inferred from homology"/>
<dbReference type="InterPro" id="IPR011990">
    <property type="entry name" value="TPR-like_helical_dom_sf"/>
</dbReference>
<dbReference type="NCBIfam" id="TIGR02340">
    <property type="entry name" value="chap_CCT_alpha"/>
    <property type="match status" value="1"/>
</dbReference>
<dbReference type="PROSITE" id="PS00751">
    <property type="entry name" value="TCP1_2"/>
    <property type="match status" value="1"/>
</dbReference>
<dbReference type="InterPro" id="IPR027409">
    <property type="entry name" value="GroEL-like_apical_dom_sf"/>
</dbReference>
<dbReference type="InterPro" id="IPR002423">
    <property type="entry name" value="Cpn60/GroEL/TCP-1"/>
</dbReference>
<keyword evidence="10" id="KW-0802">TPR repeat</keyword>
<protein>
    <recommendedName>
        <fullName evidence="4">T-complex protein 1 subunit alpha</fullName>
    </recommendedName>
    <alternativeName>
        <fullName evidence="9">CCT-alpha</fullName>
    </alternativeName>
</protein>
<dbReference type="Pfam" id="PF13432">
    <property type="entry name" value="TPR_16"/>
    <property type="match status" value="1"/>
</dbReference>
<dbReference type="SMART" id="SM00028">
    <property type="entry name" value="TPR"/>
    <property type="match status" value="8"/>
</dbReference>
<dbReference type="PROSITE" id="PS50005">
    <property type="entry name" value="TPR"/>
    <property type="match status" value="3"/>
</dbReference>
<comment type="similarity">
    <text evidence="2 11">Belongs to the TCP-1 chaperonin family.</text>
</comment>
<evidence type="ECO:0000256" key="12">
    <source>
        <dbReference type="SAM" id="MobiDB-lite"/>
    </source>
</evidence>
<dbReference type="InterPro" id="IPR017998">
    <property type="entry name" value="Chaperone_TCP-1"/>
</dbReference>
<dbReference type="Pfam" id="PF00118">
    <property type="entry name" value="Cpn60_TCP1"/>
    <property type="match status" value="1"/>
</dbReference>
<comment type="caution">
    <text evidence="13">The sequence shown here is derived from an EMBL/GenBank/DDBJ whole genome shotgun (WGS) entry which is preliminary data.</text>
</comment>
<evidence type="ECO:0000256" key="3">
    <source>
        <dbReference type="ARBA" id="ARBA00011531"/>
    </source>
</evidence>
<dbReference type="Gene3D" id="3.30.260.10">
    <property type="entry name" value="TCP-1-like chaperonin intermediate domain"/>
    <property type="match status" value="1"/>
</dbReference>
<evidence type="ECO:0000256" key="1">
    <source>
        <dbReference type="ARBA" id="ARBA00004496"/>
    </source>
</evidence>
<evidence type="ECO:0000313" key="14">
    <source>
        <dbReference type="Proteomes" id="UP001465976"/>
    </source>
</evidence>
<dbReference type="InterPro" id="IPR054827">
    <property type="entry name" value="thermosome_alpha"/>
</dbReference>
<reference evidence="13 14" key="1">
    <citation type="submission" date="2024-02" db="EMBL/GenBank/DDBJ databases">
        <title>A draft genome for the cacao thread blight pathogen Marasmius crinis-equi.</title>
        <authorList>
            <person name="Cohen S.P."/>
            <person name="Baruah I.K."/>
            <person name="Amoako-Attah I."/>
            <person name="Bukari Y."/>
            <person name="Meinhardt L.W."/>
            <person name="Bailey B.A."/>
        </authorList>
    </citation>
    <scope>NUCLEOTIDE SEQUENCE [LARGE SCALE GENOMIC DNA]</scope>
    <source>
        <strain evidence="13 14">GH-76</strain>
    </source>
</reference>
<feature type="region of interest" description="Disordered" evidence="12">
    <location>
        <begin position="707"/>
        <end position="730"/>
    </location>
</feature>
<dbReference type="SUPFAM" id="SSF48452">
    <property type="entry name" value="TPR-like"/>
    <property type="match status" value="2"/>
</dbReference>
<dbReference type="Gene3D" id="1.25.40.10">
    <property type="entry name" value="Tetratricopeptide repeat domain"/>
    <property type="match status" value="4"/>
</dbReference>
<accession>A0ABR3FXH4</accession>
<evidence type="ECO:0000256" key="8">
    <source>
        <dbReference type="ARBA" id="ARBA00023186"/>
    </source>
</evidence>
<dbReference type="NCBIfam" id="NF041082">
    <property type="entry name" value="thermosome_alpha"/>
    <property type="match status" value="1"/>
</dbReference>
<evidence type="ECO:0000256" key="2">
    <source>
        <dbReference type="ARBA" id="ARBA00008020"/>
    </source>
</evidence>
<dbReference type="PRINTS" id="PR00304">
    <property type="entry name" value="TCOMPLEXTCP1"/>
</dbReference>
<dbReference type="InterPro" id="IPR002194">
    <property type="entry name" value="Chaperonin_TCP-1_CS"/>
</dbReference>
<dbReference type="Pfam" id="PF14559">
    <property type="entry name" value="TPR_19"/>
    <property type="match status" value="1"/>
</dbReference>
<dbReference type="PANTHER" id="PTHR11353">
    <property type="entry name" value="CHAPERONIN"/>
    <property type="match status" value="1"/>
</dbReference>
<comment type="subcellular location">
    <subcellularLocation>
        <location evidence="1">Cytoplasm</location>
    </subcellularLocation>
</comment>
<dbReference type="SUPFAM" id="SSF54849">
    <property type="entry name" value="GroEL-intermediate domain like"/>
    <property type="match status" value="1"/>
</dbReference>
<dbReference type="InterPro" id="IPR027413">
    <property type="entry name" value="GROEL-like_equatorial_sf"/>
</dbReference>
<comment type="subunit">
    <text evidence="3">Heterooligomeric complex of about 850 to 900 kDa that forms two stacked rings, 12 to 16 nm in diameter.</text>
</comment>
<feature type="compositionally biased region" description="Basic residues" evidence="12">
    <location>
        <begin position="889"/>
        <end position="899"/>
    </location>
</feature>
<keyword evidence="6 11" id="KW-0547">Nucleotide-binding</keyword>
<gene>
    <name evidence="13" type="primary">cct1</name>
    <name evidence="13" type="ORF">V5O48_001749</name>
</gene>
<dbReference type="NCBIfam" id="NF041083">
    <property type="entry name" value="thermosome_beta"/>
    <property type="match status" value="1"/>
</dbReference>
<evidence type="ECO:0000313" key="13">
    <source>
        <dbReference type="EMBL" id="KAL0580244.1"/>
    </source>
</evidence>
<dbReference type="EMBL" id="JBAHYK010000035">
    <property type="protein sequence ID" value="KAL0580244.1"/>
    <property type="molecule type" value="Genomic_DNA"/>
</dbReference>
<evidence type="ECO:0000256" key="11">
    <source>
        <dbReference type="RuleBase" id="RU004187"/>
    </source>
</evidence>
<dbReference type="SUPFAM" id="SSF48592">
    <property type="entry name" value="GroEL equatorial domain-like"/>
    <property type="match status" value="1"/>
</dbReference>
<keyword evidence="5" id="KW-0963">Cytoplasm</keyword>
<organism evidence="13 14">
    <name type="scientific">Marasmius crinis-equi</name>
    <dbReference type="NCBI Taxonomy" id="585013"/>
    <lineage>
        <taxon>Eukaryota</taxon>
        <taxon>Fungi</taxon>
        <taxon>Dikarya</taxon>
        <taxon>Basidiomycota</taxon>
        <taxon>Agaricomycotina</taxon>
        <taxon>Agaricomycetes</taxon>
        <taxon>Agaricomycetidae</taxon>
        <taxon>Agaricales</taxon>
        <taxon>Marasmiineae</taxon>
        <taxon>Marasmiaceae</taxon>
        <taxon>Marasmius</taxon>
    </lineage>
</organism>
<dbReference type="CDD" id="cd03335">
    <property type="entry name" value="TCP1_alpha"/>
    <property type="match status" value="1"/>
</dbReference>
<evidence type="ECO:0000256" key="6">
    <source>
        <dbReference type="ARBA" id="ARBA00022741"/>
    </source>
</evidence>
<evidence type="ECO:0000256" key="10">
    <source>
        <dbReference type="PROSITE-ProRule" id="PRU00339"/>
    </source>
</evidence>
<dbReference type="Gene3D" id="3.50.7.10">
    <property type="entry name" value="GroEL"/>
    <property type="match status" value="1"/>
</dbReference>
<dbReference type="InterPro" id="IPR027410">
    <property type="entry name" value="TCP-1-like_intermed_sf"/>
</dbReference>
<keyword evidence="7 11" id="KW-0067">ATP-binding</keyword>
<dbReference type="Proteomes" id="UP001465976">
    <property type="component" value="Unassembled WGS sequence"/>
</dbReference>
<dbReference type="InterPro" id="IPR012715">
    <property type="entry name" value="Chap_CCT_alpha"/>
</dbReference>
<feature type="repeat" description="TPR" evidence="10">
    <location>
        <begin position="1166"/>
        <end position="1199"/>
    </location>
</feature>
<dbReference type="PROSITE" id="PS00750">
    <property type="entry name" value="TCP1_1"/>
    <property type="match status" value="1"/>
</dbReference>
<dbReference type="InterPro" id="IPR019734">
    <property type="entry name" value="TPR_rpt"/>
</dbReference>
<feature type="repeat" description="TPR" evidence="10">
    <location>
        <begin position="1065"/>
        <end position="1098"/>
    </location>
</feature>
<feature type="compositionally biased region" description="Polar residues" evidence="12">
    <location>
        <begin position="843"/>
        <end position="885"/>
    </location>
</feature>
<dbReference type="SUPFAM" id="SSF52029">
    <property type="entry name" value="GroEL apical domain-like"/>
    <property type="match status" value="1"/>
</dbReference>
<dbReference type="Pfam" id="PF12895">
    <property type="entry name" value="ANAPC3"/>
    <property type="match status" value="1"/>
</dbReference>
<dbReference type="InterPro" id="IPR053374">
    <property type="entry name" value="TCP-1_chaperonin"/>
</dbReference>
<name>A0ABR3FXH4_9AGAR</name>
<dbReference type="Gene3D" id="1.10.560.10">
    <property type="entry name" value="GroEL-like equatorial domain"/>
    <property type="match status" value="1"/>
</dbReference>
<sequence length="1290" mass="141823">MFQRDPRAGAFLGGDRVSGQDVRDQNVIAAQSIANIVKSSLGPLGLDKMLVDNIGEVTISNDGATILSLLNVENPAGRIFVDLAQKQDKEVGDGTTSVVIIAAELLRRANELVKAKIHPTTIITGYRLACKEAVKFMQDQLSVKVDALGREALINAAKTSMSSKIIGSDDDLFAPMAVDAMLAVKTINMRGDIKYPVKAVNVLKAHGRSARESLFVKGYALNCTVASQAMKKRITNAKIACLDINLQKTRMQLGIQILVDDPNQLEEIRKREAEITLERIRKILAAGANVVLTTKGIDDLCLKEFVEAGAMAVRRCRKEDLRRIAKATGGQLISSMANLEGEETFESSYLGTADEVVQERISDDELILVKGTKVVNSSSIVLRGANDYMLDEMERALHDTLSVIKRTLESGAVVPGGGAVESALSIYLENFATTLGSREQLAIAEFASALLSIPKQLAVNAAKDSTELVAKLRSYHHAAQNAPVGDPKKILLRYGLDLLNGEVRDNVAAGVLEPTVSKVKSLKSAYEAAISLLRIDDAIQCIPDADLTRSAIFYAERYFATNQSSHEARHLYATALYRGGQTYSALCVVDIPRDEQCSGCLELKAKFCTALGRFRQSRECLEDSMRSAPIAPSPTPPTRTASCLPSEAALHCRSGTMALKGNLHDQAAQSFRQALSKNPLIWEAFEGLCALGSIPEIDELFPPKPTPLKRGSLNDEPPKSTGPIATGAGFFTPDLSNGGNFFRGWKPEMNQPFRIAPLPGPRDSIASSDSPFQYVDTTFHQAHRNSRSQPVLPTSTHQHITRPLSSADESGPIPKKPRSAAVDSEFIKPLKTLKSAGEDISRKGSSSRNSTATTKGTQSLTSNAGTRRSQRLQGTSNTKPSSKTSAMRERRRQIAHGRSKSMESDLDDDALAADAVYPPSPSAIPHSPRSEESPSPGNWTAAHENAAQEAYEVELADHYIYDLMRRFAIATRALTLYDSTKCLAELEQLHKDHQQTPWVLAMVGKAQYERGDYNAAERAFSAVRVLDPYRLWDMEVYSTLLWHLQRPVQLSFLAQELISIDPRSAQAWIAVGNLFSLQKERPQALTCFRRAFQMDPACAYAYTLSGHETIDEDPDKAITFFQSALRVDPRHYNAWYGLGSCYLRMSKLRLAEYHYRKAVAVHPTNAVLLGCVGMVLERRGDRDGAHSHFEQAVKLAPENALVRYRRAKVYIAMKRYESAIKDLEYLRSTSPEEANVVFQLAKVYRLIGDEVKSAQLLAIARDISPKSIGKIKKLLETVKDEMIEDKMDEG</sequence>
<keyword evidence="14" id="KW-1185">Reference proteome</keyword>
<feature type="region of interest" description="Disordered" evidence="12">
    <location>
        <begin position="781"/>
        <end position="941"/>
    </location>
</feature>
<evidence type="ECO:0000256" key="5">
    <source>
        <dbReference type="ARBA" id="ARBA00022490"/>
    </source>
</evidence>